<evidence type="ECO:0000256" key="5">
    <source>
        <dbReference type="ARBA" id="ARBA00023015"/>
    </source>
</evidence>
<keyword evidence="2" id="KW-0479">Metal-binding</keyword>
<dbReference type="InterPro" id="IPR003656">
    <property type="entry name" value="Znf_BED"/>
</dbReference>
<evidence type="ECO:0000256" key="6">
    <source>
        <dbReference type="ARBA" id="ARBA00023163"/>
    </source>
</evidence>
<evidence type="ECO:0000256" key="2">
    <source>
        <dbReference type="ARBA" id="ARBA00022723"/>
    </source>
</evidence>
<dbReference type="GO" id="GO:0003677">
    <property type="term" value="F:DNA binding"/>
    <property type="evidence" value="ECO:0007669"/>
    <property type="project" value="InterPro"/>
</dbReference>
<comment type="subcellular location">
    <subcellularLocation>
        <location evidence="1">Nucleus</location>
    </subcellularLocation>
</comment>
<dbReference type="SMART" id="SM00614">
    <property type="entry name" value="ZnF_BED"/>
    <property type="match status" value="1"/>
</dbReference>
<dbReference type="InterPro" id="IPR052035">
    <property type="entry name" value="ZnF_BED_domain_contain"/>
</dbReference>
<gene>
    <name evidence="11" type="ORF">PSYICH_LOCUS14743</name>
</gene>
<dbReference type="AlphaFoldDB" id="A0A9P0DDH3"/>
<dbReference type="PANTHER" id="PTHR46481">
    <property type="entry name" value="ZINC FINGER BED DOMAIN-CONTAINING PROTEIN 4"/>
    <property type="match status" value="1"/>
</dbReference>
<evidence type="ECO:0000313" key="12">
    <source>
        <dbReference type="Proteomes" id="UP001153636"/>
    </source>
</evidence>
<evidence type="ECO:0000256" key="8">
    <source>
        <dbReference type="PROSITE-ProRule" id="PRU00027"/>
    </source>
</evidence>
<name>A0A9P0DDH3_9CUCU</name>
<dbReference type="GO" id="GO:0008270">
    <property type="term" value="F:zinc ion binding"/>
    <property type="evidence" value="ECO:0007669"/>
    <property type="project" value="UniProtKB-KW"/>
</dbReference>
<keyword evidence="7" id="KW-0539">Nucleus</keyword>
<evidence type="ECO:0000256" key="4">
    <source>
        <dbReference type="ARBA" id="ARBA00022833"/>
    </source>
</evidence>
<feature type="compositionally biased region" description="Polar residues" evidence="9">
    <location>
        <begin position="53"/>
        <end position="69"/>
    </location>
</feature>
<dbReference type="Pfam" id="PF02892">
    <property type="entry name" value="zf-BED"/>
    <property type="match status" value="1"/>
</dbReference>
<keyword evidence="5" id="KW-0805">Transcription regulation</keyword>
<dbReference type="SUPFAM" id="SSF57667">
    <property type="entry name" value="beta-beta-alpha zinc fingers"/>
    <property type="match status" value="1"/>
</dbReference>
<keyword evidence="4" id="KW-0862">Zinc</keyword>
<dbReference type="SUPFAM" id="SSF140996">
    <property type="entry name" value="Hermes dimerisation domain"/>
    <property type="match status" value="1"/>
</dbReference>
<organism evidence="11 12">
    <name type="scientific">Psylliodes chrysocephalus</name>
    <dbReference type="NCBI Taxonomy" id="3402493"/>
    <lineage>
        <taxon>Eukaryota</taxon>
        <taxon>Metazoa</taxon>
        <taxon>Ecdysozoa</taxon>
        <taxon>Arthropoda</taxon>
        <taxon>Hexapoda</taxon>
        <taxon>Insecta</taxon>
        <taxon>Pterygota</taxon>
        <taxon>Neoptera</taxon>
        <taxon>Endopterygota</taxon>
        <taxon>Coleoptera</taxon>
        <taxon>Polyphaga</taxon>
        <taxon>Cucujiformia</taxon>
        <taxon>Chrysomeloidea</taxon>
        <taxon>Chrysomelidae</taxon>
        <taxon>Galerucinae</taxon>
        <taxon>Alticini</taxon>
        <taxon>Psylliodes</taxon>
    </lineage>
</organism>
<evidence type="ECO:0000259" key="10">
    <source>
        <dbReference type="PROSITE" id="PS50808"/>
    </source>
</evidence>
<dbReference type="GO" id="GO:0005634">
    <property type="term" value="C:nucleus"/>
    <property type="evidence" value="ECO:0007669"/>
    <property type="project" value="UniProtKB-SubCell"/>
</dbReference>
<dbReference type="PROSITE" id="PS50808">
    <property type="entry name" value="ZF_BED"/>
    <property type="match status" value="1"/>
</dbReference>
<dbReference type="OrthoDB" id="1271298at2759"/>
<feature type="domain" description="BED-type" evidence="10">
    <location>
        <begin position="4"/>
        <end position="55"/>
    </location>
</feature>
<evidence type="ECO:0000256" key="7">
    <source>
        <dbReference type="ARBA" id="ARBA00023242"/>
    </source>
</evidence>
<evidence type="ECO:0000256" key="9">
    <source>
        <dbReference type="SAM" id="MobiDB-lite"/>
    </source>
</evidence>
<protein>
    <recommendedName>
        <fullName evidence="10">BED-type domain-containing protein</fullName>
    </recommendedName>
</protein>
<keyword evidence="6" id="KW-0804">Transcription</keyword>
<dbReference type="EMBL" id="OV651820">
    <property type="protein sequence ID" value="CAH1114753.1"/>
    <property type="molecule type" value="Genomic_DNA"/>
</dbReference>
<dbReference type="InterPro" id="IPR012337">
    <property type="entry name" value="RNaseH-like_sf"/>
</dbReference>
<dbReference type="Gene3D" id="1.10.10.1070">
    <property type="entry name" value="Zinc finger, BED domain-containing"/>
    <property type="match status" value="1"/>
</dbReference>
<evidence type="ECO:0000256" key="1">
    <source>
        <dbReference type="ARBA" id="ARBA00004123"/>
    </source>
</evidence>
<keyword evidence="3 8" id="KW-0863">Zinc-finger</keyword>
<dbReference type="PANTHER" id="PTHR46481:SF10">
    <property type="entry name" value="ZINC FINGER BED DOMAIN-CONTAINING PROTEIN 39"/>
    <property type="match status" value="1"/>
</dbReference>
<proteinExistence type="predicted"/>
<dbReference type="GO" id="GO:0009791">
    <property type="term" value="P:post-embryonic development"/>
    <property type="evidence" value="ECO:0007669"/>
    <property type="project" value="UniProtKB-ARBA"/>
</dbReference>
<feature type="region of interest" description="Disordered" evidence="9">
    <location>
        <begin position="53"/>
        <end position="89"/>
    </location>
</feature>
<accession>A0A9P0DDH3</accession>
<reference evidence="11" key="1">
    <citation type="submission" date="2022-01" db="EMBL/GenBank/DDBJ databases">
        <authorList>
            <person name="King R."/>
        </authorList>
    </citation>
    <scope>NUCLEOTIDE SEQUENCE</scope>
</reference>
<keyword evidence="12" id="KW-1185">Reference proteome</keyword>
<dbReference type="InterPro" id="IPR036236">
    <property type="entry name" value="Znf_C2H2_sf"/>
</dbReference>
<evidence type="ECO:0000313" key="11">
    <source>
        <dbReference type="EMBL" id="CAH1114753.1"/>
    </source>
</evidence>
<dbReference type="Proteomes" id="UP001153636">
    <property type="component" value="Chromosome 8"/>
</dbReference>
<dbReference type="SUPFAM" id="SSF53098">
    <property type="entry name" value="Ribonuclease H-like"/>
    <property type="match status" value="1"/>
</dbReference>
<sequence length="312" mass="35011">MSDRKKSEVWLHFTVVNSEKAKCDICKNVLSYKGGATSNLQKHLKAKHFSTLNENETTSQHQQSQSARTTTDEAGAGPSSAPGVRHDDSTTKISLQSQLAEVPTRKLAQTKMSAFSVRPASVSRTKMLNGMVLNMILQDLQPFSVVEDNGFRALIAVLDPSYQLPSRTTFSRDLLNKKYDDVVLRVKSLLNEAEYITLTTDTWTSRSVENYMAVTAHYVTREWTQKSLLLGCFHFQESHTAENIRNKLLQILNEWNIADKIVAVVTDNARNITAAIKLTGWPNLPCLAHTLNLVVQDSLKLLEPLQKKVKKL</sequence>
<evidence type="ECO:0000256" key="3">
    <source>
        <dbReference type="ARBA" id="ARBA00022771"/>
    </source>
</evidence>